<keyword evidence="3" id="KW-0807">Transducer</keyword>
<dbReference type="KEGG" id="slr:L21SP2_2329"/>
<keyword evidence="5" id="KW-1133">Transmembrane helix</keyword>
<dbReference type="eggNOG" id="COG0840">
    <property type="taxonomic scope" value="Bacteria"/>
</dbReference>
<dbReference type="Pfam" id="PF00015">
    <property type="entry name" value="MCPsignal"/>
    <property type="match status" value="1"/>
</dbReference>
<gene>
    <name evidence="7" type="ORF">L21SP2_2329</name>
</gene>
<dbReference type="GO" id="GO:0005886">
    <property type="term" value="C:plasma membrane"/>
    <property type="evidence" value="ECO:0007669"/>
    <property type="project" value="TreeGrafter"/>
</dbReference>
<evidence type="ECO:0000313" key="8">
    <source>
        <dbReference type="Proteomes" id="UP000018680"/>
    </source>
</evidence>
<keyword evidence="8" id="KW-1185">Reference proteome</keyword>
<proteinExistence type="inferred from homology"/>
<dbReference type="SUPFAM" id="SSF58104">
    <property type="entry name" value="Methyl-accepting chemotaxis protein (MCP) signaling domain"/>
    <property type="match status" value="1"/>
</dbReference>
<feature type="coiled-coil region" evidence="4">
    <location>
        <begin position="185"/>
        <end position="212"/>
    </location>
</feature>
<sequence>MKPLSQIYADADYEIKVKAPVTAVLQILMAVLFLAMSLVQLISGFPVQSLILFLLLIFVIITFILLLRGRYDLSTRLFCLSAALMVIANQLLQGYTNALTLAQYGLLHLAALVLTAFMIRKMKIFRLYLIFSFVTFWGYILYILISGRAAEVDFPFINQIDIAGFVYLIGVFTLYQLKHTFDLVTAEAKERIEESEKNRKNLNSIMQSVSSQLNDTLGLKEEAEGTEAASAKINRQVGEINGGIDDLNSAFANIIEALQKIDTSMSVLSERAQEQSSNVTESSAAIEQMVASISSVTSVIERRRERVNELIHTSERGAARIQKTEESFNKVVEHIDGIKEMTGLISGIASQTNLLAMNAAIEAAHAGDAGRGFAVVADEIRKLAENSSVNTKNISDTLKELISSIQETSTQVQETGATFSDIREEVGLVSTAMDEIYGSTQELNSGSTEILSATENLSGLTTNVLDGVTRVTQDNDIISENIDTGNRLAEDLKEDARMIKNQTGIIVESATRILAMANMLNSQSRTLNDQLEKEREIEKSE</sequence>
<evidence type="ECO:0000256" key="1">
    <source>
        <dbReference type="ARBA" id="ARBA00022500"/>
    </source>
</evidence>
<dbReference type="PROSITE" id="PS50111">
    <property type="entry name" value="CHEMOTAXIS_TRANSDUC_2"/>
    <property type="match status" value="1"/>
</dbReference>
<name>V5WJF4_9SPIO</name>
<dbReference type="EMBL" id="CP006939">
    <property type="protein sequence ID" value="AHC15684.1"/>
    <property type="molecule type" value="Genomic_DNA"/>
</dbReference>
<dbReference type="InterPro" id="IPR004090">
    <property type="entry name" value="Chemotax_Me-accpt_rcpt"/>
</dbReference>
<comment type="similarity">
    <text evidence="2">Belongs to the methyl-accepting chemotaxis (MCP) protein family.</text>
</comment>
<dbReference type="Gene3D" id="1.10.287.950">
    <property type="entry name" value="Methyl-accepting chemotaxis protein"/>
    <property type="match status" value="1"/>
</dbReference>
<reference evidence="7 8" key="1">
    <citation type="journal article" date="2015" name="Stand. Genomic Sci.">
        <title>Complete genome sequence and description of Salinispira pacifica gen. nov., sp. nov., a novel spirochaete isolated form a hypersaline microbial mat.</title>
        <authorList>
            <person name="Ben Hania W."/>
            <person name="Joseph M."/>
            <person name="Schumann P."/>
            <person name="Bunk B."/>
            <person name="Fiebig A."/>
            <person name="Sproer C."/>
            <person name="Klenk H.P."/>
            <person name="Fardeau M.L."/>
            <person name="Spring S."/>
        </authorList>
    </citation>
    <scope>NUCLEOTIDE SEQUENCE [LARGE SCALE GENOMIC DNA]</scope>
    <source>
        <strain evidence="7 8">L21-RPul-D2</strain>
    </source>
</reference>
<evidence type="ECO:0000256" key="2">
    <source>
        <dbReference type="ARBA" id="ARBA00029447"/>
    </source>
</evidence>
<dbReference type="InterPro" id="IPR051310">
    <property type="entry name" value="MCP_chemotaxis"/>
</dbReference>
<organism evidence="7 8">
    <name type="scientific">Salinispira pacifica</name>
    <dbReference type="NCBI Taxonomy" id="1307761"/>
    <lineage>
        <taxon>Bacteria</taxon>
        <taxon>Pseudomonadati</taxon>
        <taxon>Spirochaetota</taxon>
        <taxon>Spirochaetia</taxon>
        <taxon>Spirochaetales</taxon>
        <taxon>Spirochaetaceae</taxon>
        <taxon>Salinispira</taxon>
    </lineage>
</organism>
<dbReference type="PANTHER" id="PTHR43531">
    <property type="entry name" value="PROTEIN ICFG"/>
    <property type="match status" value="1"/>
</dbReference>
<feature type="transmembrane region" description="Helical" evidence="5">
    <location>
        <begin position="21"/>
        <end position="43"/>
    </location>
</feature>
<dbReference type="GO" id="GO:0004888">
    <property type="term" value="F:transmembrane signaling receptor activity"/>
    <property type="evidence" value="ECO:0007669"/>
    <property type="project" value="InterPro"/>
</dbReference>
<feature type="domain" description="Methyl-accepting transducer" evidence="6">
    <location>
        <begin position="250"/>
        <end position="472"/>
    </location>
</feature>
<feature type="transmembrane region" description="Helical" evidence="5">
    <location>
        <begin position="74"/>
        <end position="92"/>
    </location>
</feature>
<dbReference type="GO" id="GO:0007165">
    <property type="term" value="P:signal transduction"/>
    <property type="evidence" value="ECO:0007669"/>
    <property type="project" value="UniProtKB-KW"/>
</dbReference>
<evidence type="ECO:0000256" key="5">
    <source>
        <dbReference type="SAM" id="Phobius"/>
    </source>
</evidence>
<dbReference type="HOGENOM" id="CLU_037747_0_0_12"/>
<dbReference type="PANTHER" id="PTHR43531:SF11">
    <property type="entry name" value="METHYL-ACCEPTING CHEMOTAXIS PROTEIN 3"/>
    <property type="match status" value="1"/>
</dbReference>
<evidence type="ECO:0000256" key="3">
    <source>
        <dbReference type="PROSITE-ProRule" id="PRU00284"/>
    </source>
</evidence>
<dbReference type="Proteomes" id="UP000018680">
    <property type="component" value="Chromosome"/>
</dbReference>
<keyword evidence="4" id="KW-0175">Coiled coil</keyword>
<dbReference type="GO" id="GO:0006935">
    <property type="term" value="P:chemotaxis"/>
    <property type="evidence" value="ECO:0007669"/>
    <property type="project" value="UniProtKB-KW"/>
</dbReference>
<dbReference type="SMART" id="SM00283">
    <property type="entry name" value="MA"/>
    <property type="match status" value="1"/>
</dbReference>
<evidence type="ECO:0000259" key="6">
    <source>
        <dbReference type="PROSITE" id="PS50111"/>
    </source>
</evidence>
<keyword evidence="5" id="KW-0812">Transmembrane</keyword>
<feature type="transmembrane region" description="Helical" evidence="5">
    <location>
        <begin position="49"/>
        <end position="67"/>
    </location>
</feature>
<accession>V5WJF4</accession>
<evidence type="ECO:0000313" key="7">
    <source>
        <dbReference type="EMBL" id="AHC15684.1"/>
    </source>
</evidence>
<feature type="transmembrane region" description="Helical" evidence="5">
    <location>
        <begin position="98"/>
        <end position="118"/>
    </location>
</feature>
<evidence type="ECO:0000256" key="4">
    <source>
        <dbReference type="SAM" id="Coils"/>
    </source>
</evidence>
<keyword evidence="1" id="KW-0145">Chemotaxis</keyword>
<keyword evidence="5" id="KW-0472">Membrane</keyword>
<protein>
    <recommendedName>
        <fullName evidence="6">Methyl-accepting transducer domain-containing protein</fullName>
    </recommendedName>
</protein>
<feature type="transmembrane region" description="Helical" evidence="5">
    <location>
        <begin position="125"/>
        <end position="144"/>
    </location>
</feature>
<dbReference type="AlphaFoldDB" id="V5WJF4"/>
<dbReference type="InterPro" id="IPR004089">
    <property type="entry name" value="MCPsignal_dom"/>
</dbReference>
<dbReference type="PRINTS" id="PR00260">
    <property type="entry name" value="CHEMTRNSDUCR"/>
</dbReference>
<dbReference type="STRING" id="1307761.L21SP2_2329"/>